<evidence type="ECO:0000313" key="3">
    <source>
        <dbReference type="Proteomes" id="UP000297454"/>
    </source>
</evidence>
<keyword evidence="1" id="KW-0472">Membrane</keyword>
<gene>
    <name evidence="2" type="ORF">EQF91_05110</name>
</gene>
<evidence type="ECO:0000313" key="2">
    <source>
        <dbReference type="EMBL" id="TFF65776.1"/>
    </source>
</evidence>
<evidence type="ECO:0000256" key="1">
    <source>
        <dbReference type="SAM" id="Phobius"/>
    </source>
</evidence>
<accession>A0A4R9C0W6</accession>
<organism evidence="2 3">
    <name type="scientific">Helcococcus ovis</name>
    <dbReference type="NCBI Taxonomy" id="72026"/>
    <lineage>
        <taxon>Bacteria</taxon>
        <taxon>Bacillati</taxon>
        <taxon>Bacillota</taxon>
        <taxon>Tissierellia</taxon>
        <taxon>Tissierellales</taxon>
        <taxon>Peptoniphilaceae</taxon>
        <taxon>Helcococcus</taxon>
    </lineage>
</organism>
<reference evidence="2 3" key="1">
    <citation type="submission" date="2019-01" db="EMBL/GenBank/DDBJ databases">
        <title>Draft Genome Sequences of Helcococcus ovis Strains Isolated from the Uterus and Vagina of Dairy Cows with Metritis.</title>
        <authorList>
            <person name="Cunha F."/>
            <person name="Jeon S.J."/>
            <person name="Kutzer P."/>
            <person name="Galvao K.N."/>
        </authorList>
    </citation>
    <scope>NUCLEOTIDE SEQUENCE [LARGE SCALE GENOMIC DNA]</scope>
    <source>
        <strain evidence="2 3">KG-37</strain>
    </source>
</reference>
<dbReference type="EMBL" id="SCFR01000016">
    <property type="protein sequence ID" value="TFF65776.1"/>
    <property type="molecule type" value="Genomic_DNA"/>
</dbReference>
<keyword evidence="3" id="KW-1185">Reference proteome</keyword>
<keyword evidence="1" id="KW-0812">Transmembrane</keyword>
<proteinExistence type="predicted"/>
<protein>
    <submittedName>
        <fullName evidence="2">Uncharacterized protein</fullName>
    </submittedName>
</protein>
<dbReference type="Proteomes" id="UP000297454">
    <property type="component" value="Unassembled WGS sequence"/>
</dbReference>
<comment type="caution">
    <text evidence="2">The sequence shown here is derived from an EMBL/GenBank/DDBJ whole genome shotgun (WGS) entry which is preliminary data.</text>
</comment>
<sequence>MTSDWAMVFITLVYVIATIFICWANFKSAKVSKEQLIEMQKQFEENNRPYVEVEFIFVKRAFYGLRFINNGNVVAKNVSIKLSSDFIDSLEISMKEMLIKQEVKKCIIGAHQSYDLYFGTCEYLKKNCKVPANGKITYFANGEEYEEHFSVDLENYMTIFSVNSDYEDMLEIINKQNSILKEIKQSVDNLGSNIMRTTNKENGDI</sequence>
<keyword evidence="1" id="KW-1133">Transmembrane helix</keyword>
<dbReference type="AlphaFoldDB" id="A0A4R9C0W6"/>
<name>A0A4R9C0W6_9FIRM</name>
<feature type="transmembrane region" description="Helical" evidence="1">
    <location>
        <begin position="6"/>
        <end position="26"/>
    </location>
</feature>
<dbReference type="RefSeq" id="WP_134744349.1">
    <property type="nucleotide sequence ID" value="NZ_JBFNFZ010000099.1"/>
</dbReference>